<organism evidence="3 4">
    <name type="scientific">Streptomyces caniferus</name>
    <dbReference type="NCBI Taxonomy" id="285557"/>
    <lineage>
        <taxon>Bacteria</taxon>
        <taxon>Bacillati</taxon>
        <taxon>Actinomycetota</taxon>
        <taxon>Actinomycetes</taxon>
        <taxon>Kitasatosporales</taxon>
        <taxon>Streptomycetaceae</taxon>
        <taxon>Streptomyces</taxon>
    </lineage>
</organism>
<dbReference type="EMBL" id="BLIN01000001">
    <property type="protein sequence ID" value="GFE03951.1"/>
    <property type="molecule type" value="Genomic_DNA"/>
</dbReference>
<name>A0A640S0N9_9ACTN</name>
<dbReference type="RefSeq" id="WP_159469042.1">
    <property type="nucleotide sequence ID" value="NZ_BAAATH010000043.1"/>
</dbReference>
<sequence length="172" mass="18018">MRAPDRRPQAGGARAGAAPAARTTAPSVAEEHHRHGTGCGHTAPAAVQRSPLEDVLRTPGRSLDDSVRADMESRLGADFSDVRVHTDGAAHESAASVNAHAYTSGAHIVFQIQQSGLLSSGWVMLSDFAGDLVDEGPTPTRRSPPATSRIRANTPSPSASSPWVSAPSRRRT</sequence>
<protein>
    <recommendedName>
        <fullName evidence="2">eCIS core domain-containing protein</fullName>
    </recommendedName>
</protein>
<accession>A0A640S0N9</accession>
<feature type="compositionally biased region" description="Low complexity" evidence="1">
    <location>
        <begin position="137"/>
        <end position="172"/>
    </location>
</feature>
<feature type="region of interest" description="Disordered" evidence="1">
    <location>
        <begin position="1"/>
        <end position="47"/>
    </location>
</feature>
<evidence type="ECO:0000256" key="1">
    <source>
        <dbReference type="SAM" id="MobiDB-lite"/>
    </source>
</evidence>
<comment type="caution">
    <text evidence="3">The sequence shown here is derived from an EMBL/GenBank/DDBJ whole genome shotgun (WGS) entry which is preliminary data.</text>
</comment>
<reference evidence="3 4" key="1">
    <citation type="submission" date="2019-12" db="EMBL/GenBank/DDBJ databases">
        <title>Whole genome shotgun sequence of Streptomyces caniferus NBRC 15389.</title>
        <authorList>
            <person name="Ichikawa N."/>
            <person name="Kimura A."/>
            <person name="Kitahashi Y."/>
            <person name="Komaki H."/>
            <person name="Tamura T."/>
        </authorList>
    </citation>
    <scope>NUCLEOTIDE SEQUENCE [LARGE SCALE GENOMIC DNA]</scope>
    <source>
        <strain evidence="3 4">NBRC 15389</strain>
    </source>
</reference>
<feature type="region of interest" description="Disordered" evidence="1">
    <location>
        <begin position="131"/>
        <end position="172"/>
    </location>
</feature>
<dbReference type="InterPro" id="IPR025295">
    <property type="entry name" value="eCIS_core_dom"/>
</dbReference>
<gene>
    <name evidence="3" type="ORF">Scani_02190</name>
</gene>
<proteinExistence type="predicted"/>
<evidence type="ECO:0000313" key="4">
    <source>
        <dbReference type="Proteomes" id="UP000435837"/>
    </source>
</evidence>
<feature type="domain" description="eCIS core" evidence="2">
    <location>
        <begin position="63"/>
        <end position="113"/>
    </location>
</feature>
<feature type="compositionally biased region" description="Low complexity" evidence="1">
    <location>
        <begin position="9"/>
        <end position="26"/>
    </location>
</feature>
<dbReference type="OrthoDB" id="9153660at2"/>
<dbReference type="Pfam" id="PF13699">
    <property type="entry name" value="eCIS_core"/>
    <property type="match status" value="1"/>
</dbReference>
<dbReference type="AlphaFoldDB" id="A0A640S0N9"/>
<dbReference type="Proteomes" id="UP000435837">
    <property type="component" value="Unassembled WGS sequence"/>
</dbReference>
<evidence type="ECO:0000259" key="2">
    <source>
        <dbReference type="Pfam" id="PF13699"/>
    </source>
</evidence>
<evidence type="ECO:0000313" key="3">
    <source>
        <dbReference type="EMBL" id="GFE03951.1"/>
    </source>
</evidence>